<dbReference type="EMBL" id="JANFAV010000020">
    <property type="protein sequence ID" value="MCW6537275.1"/>
    <property type="molecule type" value="Genomic_DNA"/>
</dbReference>
<dbReference type="Pfam" id="PF00535">
    <property type="entry name" value="Glycos_transf_2"/>
    <property type="match status" value="1"/>
</dbReference>
<dbReference type="Gene3D" id="3.90.550.10">
    <property type="entry name" value="Spore Coat Polysaccharide Biosynthesis Protein SpsA, Chain A"/>
    <property type="match status" value="1"/>
</dbReference>
<dbReference type="InterPro" id="IPR001173">
    <property type="entry name" value="Glyco_trans_2-like"/>
</dbReference>
<evidence type="ECO:0000313" key="3">
    <source>
        <dbReference type="Proteomes" id="UP001165565"/>
    </source>
</evidence>
<name>A0AA42CS14_9SPHN</name>
<evidence type="ECO:0000313" key="2">
    <source>
        <dbReference type="EMBL" id="MCW6537275.1"/>
    </source>
</evidence>
<comment type="caution">
    <text evidence="2">The sequence shown here is derived from an EMBL/GenBank/DDBJ whole genome shotgun (WGS) entry which is preliminary data.</text>
</comment>
<evidence type="ECO:0000259" key="1">
    <source>
        <dbReference type="Pfam" id="PF00535"/>
    </source>
</evidence>
<reference evidence="2" key="1">
    <citation type="submission" date="2022-06" db="EMBL/GenBank/DDBJ databases">
        <title>Sphingomonas sp. nov. isolated from rhizosphere soil of tomato.</title>
        <authorList>
            <person name="Dong H."/>
            <person name="Gao R."/>
        </authorList>
    </citation>
    <scope>NUCLEOTIDE SEQUENCE</scope>
    <source>
        <strain evidence="2">MMSM24</strain>
    </source>
</reference>
<gene>
    <name evidence="2" type="ORF">NEE01_21060</name>
</gene>
<keyword evidence="3" id="KW-1185">Reference proteome</keyword>
<dbReference type="InterPro" id="IPR029044">
    <property type="entry name" value="Nucleotide-diphossugar_trans"/>
</dbReference>
<dbReference type="SUPFAM" id="SSF53448">
    <property type="entry name" value="Nucleotide-diphospho-sugar transferases"/>
    <property type="match status" value="1"/>
</dbReference>
<dbReference type="CDD" id="cd00761">
    <property type="entry name" value="Glyco_tranf_GTA_type"/>
    <property type="match status" value="1"/>
</dbReference>
<dbReference type="AlphaFoldDB" id="A0AA42CS14"/>
<organism evidence="2 3">
    <name type="scientific">Sphingomonas lycopersici</name>
    <dbReference type="NCBI Taxonomy" id="2951807"/>
    <lineage>
        <taxon>Bacteria</taxon>
        <taxon>Pseudomonadati</taxon>
        <taxon>Pseudomonadota</taxon>
        <taxon>Alphaproteobacteria</taxon>
        <taxon>Sphingomonadales</taxon>
        <taxon>Sphingomonadaceae</taxon>
        <taxon>Sphingomonas</taxon>
    </lineage>
</organism>
<dbReference type="RefSeq" id="WP_265271220.1">
    <property type="nucleotide sequence ID" value="NZ_JANFAV010000020.1"/>
</dbReference>
<sequence length="395" mass="44746">MTHADPLLSILIPTKDRYETLIPVVSQIASRIVDPRLEIVICDNSADRPAALDDLIASDRRIRYHHTELPLSIVDNTQLGIDLCRGTYLCFIGDDDLVSPHIMAIVEWLDRLGESCLVYPPALYWWSSVQFAKPGRYLRPGAFWLPKMRQGEDRPLDAAGELAKVLARGGVAYMELPRLYHGIVSRRAMERLKNRFGRFVPGSSPDMALSIALALTGNRYRWINYPVTVFGAARNSGGGRTAARKHYGRIEDQSHLPADILTHWDPFLPRIWSEQIIYPQTVYEVMSRGGFPNRINYPSLYGSLIAYEPHIVPYLWPALRRYISEHPGDAPALLISVMKKLAGRLRTELRNRAGWGMNYEVSIRQDVADVMTLLEGVMLPSTVMEIQVRDSLIPE</sequence>
<accession>A0AA42CS14</accession>
<feature type="domain" description="Glycosyltransferase 2-like" evidence="1">
    <location>
        <begin position="9"/>
        <end position="137"/>
    </location>
</feature>
<protein>
    <submittedName>
        <fullName evidence="2">Glycosyltransferase</fullName>
    </submittedName>
</protein>
<proteinExistence type="predicted"/>
<dbReference type="Proteomes" id="UP001165565">
    <property type="component" value="Unassembled WGS sequence"/>
</dbReference>